<dbReference type="PROSITE" id="PS50110">
    <property type="entry name" value="RESPONSE_REGULATORY"/>
    <property type="match status" value="1"/>
</dbReference>
<feature type="domain" description="Response regulatory" evidence="2">
    <location>
        <begin position="10"/>
        <end position="121"/>
    </location>
</feature>
<dbReference type="Gene3D" id="3.40.50.2300">
    <property type="match status" value="1"/>
</dbReference>
<protein>
    <submittedName>
        <fullName evidence="3">Response regulator RpfG family c-di-GMP phosphodiesterase</fullName>
    </submittedName>
</protein>
<accession>A0A7W6ZQG7</accession>
<dbReference type="GO" id="GO:0000160">
    <property type="term" value="P:phosphorelay signal transduction system"/>
    <property type="evidence" value="ECO:0007669"/>
    <property type="project" value="InterPro"/>
</dbReference>
<dbReference type="AlphaFoldDB" id="A0A7W6ZQG7"/>
<evidence type="ECO:0000313" key="4">
    <source>
        <dbReference type="Proteomes" id="UP000543836"/>
    </source>
</evidence>
<proteinExistence type="predicted"/>
<keyword evidence="4" id="KW-1185">Reference proteome</keyword>
<keyword evidence="1" id="KW-0597">Phosphoprotein</keyword>
<organism evidence="3 4">
    <name type="scientific">Rhizobium leucaenae</name>
    <dbReference type="NCBI Taxonomy" id="29450"/>
    <lineage>
        <taxon>Bacteria</taxon>
        <taxon>Pseudomonadati</taxon>
        <taxon>Pseudomonadota</taxon>
        <taxon>Alphaproteobacteria</taxon>
        <taxon>Hyphomicrobiales</taxon>
        <taxon>Rhizobiaceae</taxon>
        <taxon>Rhizobium/Agrobacterium group</taxon>
        <taxon>Rhizobium</taxon>
    </lineage>
</organism>
<feature type="modified residue" description="4-aspartylphosphate" evidence="1">
    <location>
        <position position="61"/>
    </location>
</feature>
<dbReference type="SMART" id="SM00448">
    <property type="entry name" value="REC"/>
    <property type="match status" value="1"/>
</dbReference>
<comment type="caution">
    <text evidence="3">The sequence shown here is derived from an EMBL/GenBank/DDBJ whole genome shotgun (WGS) entry which is preliminary data.</text>
</comment>
<dbReference type="RefSeq" id="WP_028750375.1">
    <property type="nucleotide sequence ID" value="NZ_JACIIG010000002.1"/>
</dbReference>
<dbReference type="EMBL" id="JACIIG010000002">
    <property type="protein sequence ID" value="MBB4566844.1"/>
    <property type="molecule type" value="Genomic_DNA"/>
</dbReference>
<evidence type="ECO:0000256" key="1">
    <source>
        <dbReference type="PROSITE-ProRule" id="PRU00169"/>
    </source>
</evidence>
<dbReference type="Proteomes" id="UP000543836">
    <property type="component" value="Unassembled WGS sequence"/>
</dbReference>
<dbReference type="InterPro" id="IPR001789">
    <property type="entry name" value="Sig_transdc_resp-reg_receiver"/>
</dbReference>
<dbReference type="InterPro" id="IPR011006">
    <property type="entry name" value="CheY-like_superfamily"/>
</dbReference>
<evidence type="ECO:0000259" key="2">
    <source>
        <dbReference type="PROSITE" id="PS50110"/>
    </source>
</evidence>
<name>A0A7W6ZQG7_9HYPH</name>
<gene>
    <name evidence="3" type="ORF">GGE60_000945</name>
</gene>
<dbReference type="OrthoDB" id="582170at2"/>
<evidence type="ECO:0000313" key="3">
    <source>
        <dbReference type="EMBL" id="MBB4566844.1"/>
    </source>
</evidence>
<dbReference type="SUPFAM" id="SSF52172">
    <property type="entry name" value="CheY-like"/>
    <property type="match status" value="1"/>
</dbReference>
<sequence length="131" mass="14393">MSKEHSEQPVVLVVEDEYLLAFDLADSLGDRDLIVLGPAPTIAQALSLIAETDEIDCAILDVSIKGEMVFPVAEALSERGIPFVFTTGYEKSVFGERFSDIEVYSKPLDIERVTTEISTLAHDHCVKRGHA</sequence>
<reference evidence="3 4" key="1">
    <citation type="submission" date="2020-08" db="EMBL/GenBank/DDBJ databases">
        <title>Genomic Encyclopedia of Type Strains, Phase IV (KMG-V): Genome sequencing to study the core and pangenomes of soil and plant-associated prokaryotes.</title>
        <authorList>
            <person name="Whitman W."/>
        </authorList>
    </citation>
    <scope>NUCLEOTIDE SEQUENCE [LARGE SCALE GENOMIC DNA]</scope>
    <source>
        <strain evidence="3 4">SEMIA 492</strain>
    </source>
</reference>